<dbReference type="AlphaFoldDB" id="W9GMH2"/>
<dbReference type="EMBL" id="AWQS01000015">
    <property type="protein sequence ID" value="EWT07315.1"/>
    <property type="molecule type" value="Genomic_DNA"/>
</dbReference>
<dbReference type="Proteomes" id="UP000019494">
    <property type="component" value="Unassembled WGS sequence"/>
</dbReference>
<dbReference type="Gene3D" id="3.40.47.10">
    <property type="match status" value="1"/>
</dbReference>
<dbReference type="PIRSF" id="PIRSF000429">
    <property type="entry name" value="Ac-CoA_Ac_transf"/>
    <property type="match status" value="1"/>
</dbReference>
<dbReference type="InterPro" id="IPR055140">
    <property type="entry name" value="Thiolase_C_2"/>
</dbReference>
<dbReference type="PANTHER" id="PTHR42870">
    <property type="entry name" value="ACETYL-COA C-ACETYLTRANSFERASE"/>
    <property type="match status" value="1"/>
</dbReference>
<evidence type="ECO:0000313" key="2">
    <source>
        <dbReference type="EMBL" id="EWT07315.1"/>
    </source>
</evidence>
<dbReference type="GO" id="GO:0016747">
    <property type="term" value="F:acyltransferase activity, transferring groups other than amino-acyl groups"/>
    <property type="evidence" value="ECO:0007669"/>
    <property type="project" value="InterPro"/>
</dbReference>
<keyword evidence="2" id="KW-0808">Transferase</keyword>
<dbReference type="InterPro" id="IPR016039">
    <property type="entry name" value="Thiolase-like"/>
</dbReference>
<proteinExistence type="predicted"/>
<sequence>MKPIASVVGIGALPVGKHLDKLEHEMMLQALVAAVADAGLSKKDIDALIFSTPRPYAEQRYFGTFMAGYLEMAVGDILMEVLGNGLTGSIAFDVALERVASGRAKVAVALGVNKELHIPTGEHMTWSMRAVGDVDFHVPFGVTPIAWYAFNAVRYMHEYGLTREELATIPVKNRFHASMNPIAQMRKPITVQDVIEARDIVKPLGLLDVPPRSDGAVAIVIAAPEIARSLGNRYVDVVSRGFHHEGIHQVSSRPRPLTWFESAEIASGKAYDGCGISAADVDFAEIYAPCSIVELILSESIGLFPKGTGGAAAAAGATTIGGQLPISPSGGCASRGHPPHVTPLYNVYEAVEQLRGEAGERQVKDAALGAVTGELGDYNATMMHILAAQGA</sequence>
<dbReference type="SUPFAM" id="SSF53901">
    <property type="entry name" value="Thiolase-like"/>
    <property type="match status" value="2"/>
</dbReference>
<dbReference type="PATRIC" id="fig|584657.3.peg.721"/>
<evidence type="ECO:0000313" key="3">
    <source>
        <dbReference type="Proteomes" id="UP000019494"/>
    </source>
</evidence>
<evidence type="ECO:0000259" key="1">
    <source>
        <dbReference type="Pfam" id="PF22691"/>
    </source>
</evidence>
<dbReference type="OrthoDB" id="9785768at2"/>
<organism evidence="2 3">
    <name type="scientific">Intrasporangium chromatireducens Q5-1</name>
    <dbReference type="NCBI Taxonomy" id="584657"/>
    <lineage>
        <taxon>Bacteria</taxon>
        <taxon>Bacillati</taxon>
        <taxon>Actinomycetota</taxon>
        <taxon>Actinomycetes</taxon>
        <taxon>Micrococcales</taxon>
        <taxon>Intrasporangiaceae</taxon>
        <taxon>Intrasporangium</taxon>
    </lineage>
</organism>
<dbReference type="Pfam" id="PF22691">
    <property type="entry name" value="Thiolase_C_1"/>
    <property type="match status" value="1"/>
</dbReference>
<gene>
    <name evidence="2" type="ORF">N864_05520</name>
</gene>
<dbReference type="CDD" id="cd00829">
    <property type="entry name" value="SCP-x_thiolase"/>
    <property type="match status" value="1"/>
</dbReference>
<feature type="domain" description="Thiolase C-terminal" evidence="1">
    <location>
        <begin position="248"/>
        <end position="387"/>
    </location>
</feature>
<protein>
    <submittedName>
        <fullName evidence="2">Acetyl-CoA acyltransferase</fullName>
    </submittedName>
</protein>
<dbReference type="InterPro" id="IPR002155">
    <property type="entry name" value="Thiolase"/>
</dbReference>
<keyword evidence="2" id="KW-0012">Acyltransferase</keyword>
<keyword evidence="3" id="KW-1185">Reference proteome</keyword>
<name>W9GMH2_9MICO</name>
<dbReference type="RefSeq" id="WP_034713602.1">
    <property type="nucleotide sequence ID" value="NZ_AWQS01000015.1"/>
</dbReference>
<reference evidence="3" key="1">
    <citation type="submission" date="2013-08" db="EMBL/GenBank/DDBJ databases">
        <title>Intrasporangium oryzae NRRL B-24470.</title>
        <authorList>
            <person name="Liu H."/>
            <person name="Wang G."/>
        </authorList>
    </citation>
    <scope>NUCLEOTIDE SEQUENCE [LARGE SCALE GENOMIC DNA]</scope>
    <source>
        <strain evidence="3">Q5-1</strain>
    </source>
</reference>
<comment type="caution">
    <text evidence="2">The sequence shown here is derived from an EMBL/GenBank/DDBJ whole genome shotgun (WGS) entry which is preliminary data.</text>
</comment>
<dbReference type="PANTHER" id="PTHR42870:SF1">
    <property type="entry name" value="NON-SPECIFIC LIPID-TRANSFER PROTEIN-LIKE 2"/>
    <property type="match status" value="1"/>
</dbReference>
<accession>W9GMH2</accession>